<dbReference type="FunFam" id="2.130.10.10:FF:000883">
    <property type="entry name" value="Putative acyl-activating enzyme 19"/>
    <property type="match status" value="1"/>
</dbReference>
<dbReference type="InterPro" id="IPR020845">
    <property type="entry name" value="AMP-binding_CS"/>
</dbReference>
<dbReference type="FunFam" id="3.40.50.12780:FF:000049">
    <property type="entry name" value="Putative acyl-activating enzyme 19"/>
    <property type="match status" value="1"/>
</dbReference>
<dbReference type="PROSITE" id="PS00455">
    <property type="entry name" value="AMP_BINDING"/>
    <property type="match status" value="1"/>
</dbReference>
<dbReference type="InterPro" id="IPR045851">
    <property type="entry name" value="AMP-bd_C_sf"/>
</dbReference>
<dbReference type="PANTHER" id="PTHR44394:SF1">
    <property type="entry name" value="BETA-ALANINE-ACTIVATING ENZYME"/>
    <property type="match status" value="1"/>
</dbReference>
<gene>
    <name evidence="4" type="ORF">NE237_026605</name>
</gene>
<proteinExistence type="predicted"/>
<dbReference type="SMART" id="SM00564">
    <property type="entry name" value="PQQ"/>
    <property type="match status" value="5"/>
</dbReference>
<dbReference type="SUPFAM" id="SSF56801">
    <property type="entry name" value="Acetyl-CoA synthetase-like"/>
    <property type="match status" value="1"/>
</dbReference>
<dbReference type="InterPro" id="IPR025110">
    <property type="entry name" value="AMP-bd_C"/>
</dbReference>
<reference evidence="4" key="1">
    <citation type="journal article" date="2023" name="Plant J.">
        <title>The genome of the king protea, Protea cynaroides.</title>
        <authorList>
            <person name="Chang J."/>
            <person name="Duong T.A."/>
            <person name="Schoeman C."/>
            <person name="Ma X."/>
            <person name="Roodt D."/>
            <person name="Barker N."/>
            <person name="Li Z."/>
            <person name="Van de Peer Y."/>
            <person name="Mizrachi E."/>
        </authorList>
    </citation>
    <scope>NUCLEOTIDE SEQUENCE</scope>
    <source>
        <tissue evidence="4">Young leaves</tissue>
    </source>
</reference>
<accession>A0A9Q0K0N3</accession>
<dbReference type="AlphaFoldDB" id="A0A9Q0K0N3"/>
<comment type="caution">
    <text evidence="4">The sequence shown here is derived from an EMBL/GenBank/DDBJ whole genome shotgun (WGS) entry which is preliminary data.</text>
</comment>
<dbReference type="InterPro" id="IPR018391">
    <property type="entry name" value="PQQ_b-propeller_rpt"/>
</dbReference>
<dbReference type="InterPro" id="IPR000873">
    <property type="entry name" value="AMP-dep_synth/lig_dom"/>
</dbReference>
<feature type="domain" description="AMP-dependent synthetase/ligase" evidence="1">
    <location>
        <begin position="153"/>
        <end position="467"/>
    </location>
</feature>
<dbReference type="Pfam" id="PF13193">
    <property type="entry name" value="AMP-binding_C"/>
    <property type="match status" value="1"/>
</dbReference>
<feature type="domain" description="Pyrrolo-quinoline quinone repeat" evidence="3">
    <location>
        <begin position="842"/>
        <end position="1194"/>
    </location>
</feature>
<dbReference type="SUPFAM" id="SSF47336">
    <property type="entry name" value="ACP-like"/>
    <property type="match status" value="1"/>
</dbReference>
<protein>
    <recommendedName>
        <fullName evidence="6">4-coumarate--CoA ligase</fullName>
    </recommendedName>
</protein>
<dbReference type="InterPro" id="IPR011047">
    <property type="entry name" value="Quinoprotein_ADH-like_sf"/>
</dbReference>
<dbReference type="Gene3D" id="1.10.1200.10">
    <property type="entry name" value="ACP-like"/>
    <property type="match status" value="1"/>
</dbReference>
<dbReference type="InterPro" id="IPR036736">
    <property type="entry name" value="ACP-like_sf"/>
</dbReference>
<evidence type="ECO:0008006" key="6">
    <source>
        <dbReference type="Google" id="ProtNLM"/>
    </source>
</evidence>
<evidence type="ECO:0000259" key="2">
    <source>
        <dbReference type="Pfam" id="PF13193"/>
    </source>
</evidence>
<dbReference type="Gene3D" id="3.40.50.12780">
    <property type="entry name" value="N-terminal domain of ligase-like"/>
    <property type="match status" value="1"/>
</dbReference>
<dbReference type="InterPro" id="IPR052091">
    <property type="entry name" value="Beta-ala_Activ/Resist"/>
</dbReference>
<organism evidence="4 5">
    <name type="scientific">Protea cynaroides</name>
    <dbReference type="NCBI Taxonomy" id="273540"/>
    <lineage>
        <taxon>Eukaryota</taxon>
        <taxon>Viridiplantae</taxon>
        <taxon>Streptophyta</taxon>
        <taxon>Embryophyta</taxon>
        <taxon>Tracheophyta</taxon>
        <taxon>Spermatophyta</taxon>
        <taxon>Magnoliopsida</taxon>
        <taxon>Proteales</taxon>
        <taxon>Proteaceae</taxon>
        <taxon>Protea</taxon>
    </lineage>
</organism>
<dbReference type="PANTHER" id="PTHR44394">
    <property type="entry name" value="BETA-ALANINE-ACTIVATING ENZYME"/>
    <property type="match status" value="1"/>
</dbReference>
<evidence type="ECO:0000259" key="3">
    <source>
        <dbReference type="Pfam" id="PF13570"/>
    </source>
</evidence>
<dbReference type="Proteomes" id="UP001141806">
    <property type="component" value="Unassembled WGS sequence"/>
</dbReference>
<evidence type="ECO:0000313" key="5">
    <source>
        <dbReference type="Proteomes" id="UP001141806"/>
    </source>
</evidence>
<name>A0A9Q0K0N3_9MAGN</name>
<dbReference type="GO" id="GO:0043041">
    <property type="term" value="P:amino acid activation for nonribosomal peptide biosynthetic process"/>
    <property type="evidence" value="ECO:0007669"/>
    <property type="project" value="TreeGrafter"/>
</dbReference>
<dbReference type="InterPro" id="IPR042099">
    <property type="entry name" value="ANL_N_sf"/>
</dbReference>
<dbReference type="InterPro" id="IPR002372">
    <property type="entry name" value="PQQ_rpt_dom"/>
</dbReference>
<dbReference type="FunFam" id="2.130.10.10:FF:000406">
    <property type="entry name" value="Putative acyl-activating enzyme 19"/>
    <property type="match status" value="1"/>
</dbReference>
<dbReference type="Pfam" id="PF13570">
    <property type="entry name" value="Beta-prop_ACSF4"/>
    <property type="match status" value="1"/>
</dbReference>
<sequence length="1200" mass="133420">MSDTDTAEEGHCCISHEFLEVASTNPHKIAVIRASGGSRICRELREKFLDKPGFDGSNEEDEFFDHRISSYPPFYEEDECFTFSEISASVDSLSCRIRHILDGGDDPNLIRRRGYSDREQTLDGKLSEPSKMVKVTGDQFTKFQNVDNTPKILAIYMVPSVEYIIAVLSVLRCGEAFLPLDPSWPKERILSIVSSSNVEFVIKGDCCDKSDWLVDHSCSLLCISMKGNLRDPFNQPHLSWPCESTNPRTFCYLMYTSGSTGKPKGVCGTEQGLVNRILWMKELFPLDGEETLVFKTSISFIDHLQEFLGAILTGAPLVVPPFEELKANPFCIIDFLKVYCVSRLTIVPSMIRLILPAIESPQSKCVRRSLKLLVLSGEILPLSLYNMLHKLLPETSILNLYGSTEVSGDCTYFDCKRLSLVLETEELSSVPIGIPISNCDIVLVKEPKASNEGEIYVGGHCISIGYFHNPTITSLDYVKLPEESVYNCFPSKESATQLHFRTGDFAKQLRSGDLVFLGRKDRTIKVNGQRVALEEIENTLREYPNVIDAAVIFHKDDGKPAFLVAYIILKINDEYQESLGSSIGSWLAKKLPPVMIPSRYLCVDSLPLLSTGKINYACLEELTFSRRWSQNGIGVTECGFDPLQVIKKAFSNALMIEKIADDDDFFRMGGNSITAAQVAYKLGIDMRFLYIFPCAAKLRNFLKREGPYKDSSPIFTDLVVRPKPEEGKMLHLSDSVDPNLHKSMSHTRALTIPPGKSDKLPVSSKYLKTNSILYTTSGSLHPQDIQSLFSSFNFSKACSFSRCNKVMCKGEYEINDVGPCWSVEIARNRKGSMRELWKVHLDSCVDASPLIVFNEGQMYLFIGSHSQKFLCVNAISGSIQWQVKLEGRIECSAAITSDFSQVVVGCYKGKIYFLDFMTGNISWAFQTGGEVKSQPVMDKCRNLIWCGSHDHNLYALDYRNHCCVYKTSCGGSVYGSPSIDLVHDMLYVASTSGRVTAISIKALPFSIVWQYDLGVPVFGSLSISSPSGIVICCLVDGHVIALDPSGSIIWTVVTGGPVFAGACISYVIPSQVLICSRNGSVYSFDLEGGHLLWQYDVGEPITSSAYVDENMQLSDTSNLSNRLACICGSSGSIYLLRINSNAITYGNELGKEIEDPVVQKFAYMNLQGDIFSSPVMIGGRIYVGCRDDYVHCISVEDLRF</sequence>
<dbReference type="Gene3D" id="2.130.10.10">
    <property type="entry name" value="YVTN repeat-like/Quinoprotein amine dehydrogenase"/>
    <property type="match status" value="2"/>
</dbReference>
<dbReference type="Gene3D" id="3.30.300.30">
    <property type="match status" value="1"/>
</dbReference>
<dbReference type="CDD" id="cd05930">
    <property type="entry name" value="A_NRPS"/>
    <property type="match status" value="1"/>
</dbReference>
<keyword evidence="5" id="KW-1185">Reference proteome</keyword>
<feature type="domain" description="AMP-binding enzyme C-terminal" evidence="2">
    <location>
        <begin position="535"/>
        <end position="613"/>
    </location>
</feature>
<dbReference type="SUPFAM" id="SSF50998">
    <property type="entry name" value="Quinoprotein alcohol dehydrogenase-like"/>
    <property type="match status" value="1"/>
</dbReference>
<dbReference type="Pfam" id="PF00501">
    <property type="entry name" value="AMP-binding"/>
    <property type="match status" value="1"/>
</dbReference>
<dbReference type="InterPro" id="IPR015943">
    <property type="entry name" value="WD40/YVTN_repeat-like_dom_sf"/>
</dbReference>
<evidence type="ECO:0000259" key="1">
    <source>
        <dbReference type="Pfam" id="PF00501"/>
    </source>
</evidence>
<dbReference type="OrthoDB" id="408177at2759"/>
<dbReference type="EMBL" id="JAMYWD010000010">
    <property type="protein sequence ID" value="KAJ4959494.1"/>
    <property type="molecule type" value="Genomic_DNA"/>
</dbReference>
<evidence type="ECO:0000313" key="4">
    <source>
        <dbReference type="EMBL" id="KAJ4959494.1"/>
    </source>
</evidence>